<name>X0RXF9_9ZZZZ</name>
<proteinExistence type="predicted"/>
<accession>X0RXF9</accession>
<sequence>MVTVVGGGPEGLMAAKTAAEDGLKVLLNERKKVITQAAI</sequence>
<dbReference type="Pfam" id="PF12831">
    <property type="entry name" value="FAD_oxidored"/>
    <property type="match status" value="1"/>
</dbReference>
<dbReference type="SUPFAM" id="SSF51905">
    <property type="entry name" value="FAD/NAD(P)-binding domain"/>
    <property type="match status" value="1"/>
</dbReference>
<evidence type="ECO:0008006" key="2">
    <source>
        <dbReference type="Google" id="ProtNLM"/>
    </source>
</evidence>
<reference evidence="1" key="1">
    <citation type="journal article" date="2014" name="Front. Microbiol.">
        <title>High frequency of phylogenetically diverse reductive dehalogenase-homologous genes in deep subseafloor sedimentary metagenomes.</title>
        <authorList>
            <person name="Kawai M."/>
            <person name="Futagami T."/>
            <person name="Toyoda A."/>
            <person name="Takaki Y."/>
            <person name="Nishi S."/>
            <person name="Hori S."/>
            <person name="Arai W."/>
            <person name="Tsubouchi T."/>
            <person name="Morono Y."/>
            <person name="Uchiyama I."/>
            <person name="Ito T."/>
            <person name="Fujiyama A."/>
            <person name="Inagaki F."/>
            <person name="Takami H."/>
        </authorList>
    </citation>
    <scope>NUCLEOTIDE SEQUENCE</scope>
    <source>
        <strain evidence="1">Expedition CK06-06</strain>
    </source>
</reference>
<evidence type="ECO:0000313" key="1">
    <source>
        <dbReference type="EMBL" id="GAF67706.1"/>
    </source>
</evidence>
<dbReference type="EMBL" id="BARS01006310">
    <property type="protein sequence ID" value="GAF67706.1"/>
    <property type="molecule type" value="Genomic_DNA"/>
</dbReference>
<protein>
    <recommendedName>
        <fullName evidence="2">FAD-dependent oxidoreductase 2 FAD binding domain-containing protein</fullName>
    </recommendedName>
</protein>
<comment type="caution">
    <text evidence="1">The sequence shown here is derived from an EMBL/GenBank/DDBJ whole genome shotgun (WGS) entry which is preliminary data.</text>
</comment>
<dbReference type="AlphaFoldDB" id="X0RXF9"/>
<organism evidence="1">
    <name type="scientific">marine sediment metagenome</name>
    <dbReference type="NCBI Taxonomy" id="412755"/>
    <lineage>
        <taxon>unclassified sequences</taxon>
        <taxon>metagenomes</taxon>
        <taxon>ecological metagenomes</taxon>
    </lineage>
</organism>
<dbReference type="Gene3D" id="3.50.50.60">
    <property type="entry name" value="FAD/NAD(P)-binding domain"/>
    <property type="match status" value="1"/>
</dbReference>
<gene>
    <name evidence="1" type="ORF">S01H1_12312</name>
</gene>
<dbReference type="InterPro" id="IPR036188">
    <property type="entry name" value="FAD/NAD-bd_sf"/>
</dbReference>